<feature type="domain" description="DUF2089" evidence="2">
    <location>
        <begin position="10"/>
        <end position="41"/>
    </location>
</feature>
<dbReference type="AlphaFoldDB" id="A0A9X4XAL7"/>
<sequence>MKQYETLGFCPVCEQSLLVTQLSCQCCKTQMNGQYRLNKFSYLPKELLVFAEIFLKNRGNIKEVERELGISYPTVRRMLDQTIQSLGYQTTETTLQTHEILDRIEKGEMTVREATELLKR</sequence>
<evidence type="ECO:0000313" key="4">
    <source>
        <dbReference type="Proteomes" id="UP000487649"/>
    </source>
</evidence>
<dbReference type="Pfam" id="PF22747">
    <property type="entry name" value="Zn_ribbon_DUF2089"/>
    <property type="match status" value="1"/>
</dbReference>
<protein>
    <submittedName>
        <fullName evidence="3">DUF2089 family protein</fullName>
    </submittedName>
</protein>
<gene>
    <name evidence="3" type="ORF">GMA92_00390</name>
</gene>
<evidence type="ECO:0000259" key="2">
    <source>
        <dbReference type="Pfam" id="PF22747"/>
    </source>
</evidence>
<accession>A0A9X4XAL7</accession>
<dbReference type="Proteomes" id="UP000487649">
    <property type="component" value="Unassembled WGS sequence"/>
</dbReference>
<dbReference type="EMBL" id="WMQE01000001">
    <property type="protein sequence ID" value="MTK19896.1"/>
    <property type="molecule type" value="Genomic_DNA"/>
</dbReference>
<dbReference type="Pfam" id="PF09862">
    <property type="entry name" value="DUF2089"/>
    <property type="match status" value="1"/>
</dbReference>
<evidence type="ECO:0000313" key="3">
    <source>
        <dbReference type="EMBL" id="MTK19896.1"/>
    </source>
</evidence>
<dbReference type="InterPro" id="IPR053957">
    <property type="entry name" value="DUF2089_Zn_ribbon"/>
</dbReference>
<feature type="domain" description="DUF2089" evidence="1">
    <location>
        <begin position="43"/>
        <end position="89"/>
    </location>
</feature>
<evidence type="ECO:0000259" key="1">
    <source>
        <dbReference type="Pfam" id="PF09862"/>
    </source>
</evidence>
<dbReference type="InterPro" id="IPR018658">
    <property type="entry name" value="DUF2089"/>
</dbReference>
<organism evidence="3 4">
    <name type="scientific">Turicibacter sanguinis</name>
    <dbReference type="NCBI Taxonomy" id="154288"/>
    <lineage>
        <taxon>Bacteria</taxon>
        <taxon>Bacillati</taxon>
        <taxon>Bacillota</taxon>
        <taxon>Erysipelotrichia</taxon>
        <taxon>Erysipelotrichales</taxon>
        <taxon>Turicibacteraceae</taxon>
        <taxon>Turicibacter</taxon>
    </lineage>
</organism>
<reference evidence="3 4" key="1">
    <citation type="journal article" date="2019" name="Nat. Med.">
        <title>A library of human gut bacterial isolates paired with longitudinal multiomics data enables mechanistic microbiome research.</title>
        <authorList>
            <person name="Poyet M."/>
            <person name="Groussin M."/>
            <person name="Gibbons S.M."/>
            <person name="Avila-Pacheco J."/>
            <person name="Jiang X."/>
            <person name="Kearney S.M."/>
            <person name="Perrotta A.R."/>
            <person name="Berdy B."/>
            <person name="Zhao S."/>
            <person name="Lieberman T.D."/>
            <person name="Swanson P.K."/>
            <person name="Smith M."/>
            <person name="Roesemann S."/>
            <person name="Alexander J.E."/>
            <person name="Rich S.A."/>
            <person name="Livny J."/>
            <person name="Vlamakis H."/>
            <person name="Clish C."/>
            <person name="Bullock K."/>
            <person name="Deik A."/>
            <person name="Scott J."/>
            <person name="Pierce K.A."/>
            <person name="Xavier R.J."/>
            <person name="Alm E.J."/>
        </authorList>
    </citation>
    <scope>NUCLEOTIDE SEQUENCE [LARGE SCALE GENOMIC DNA]</scope>
    <source>
        <strain evidence="3 4">BIOML-A198</strain>
    </source>
</reference>
<name>A0A9X4XAL7_9FIRM</name>
<comment type="caution">
    <text evidence="3">The sequence shown here is derived from an EMBL/GenBank/DDBJ whole genome shotgun (WGS) entry which is preliminary data.</text>
</comment>
<proteinExistence type="predicted"/>